<dbReference type="Proteomes" id="UP001595387">
    <property type="component" value="Unassembled WGS sequence"/>
</dbReference>
<proteinExistence type="predicted"/>
<evidence type="ECO:0000313" key="5">
    <source>
        <dbReference type="Proteomes" id="UP001595387"/>
    </source>
</evidence>
<dbReference type="PROSITE" id="PS51272">
    <property type="entry name" value="SLH"/>
    <property type="match status" value="2"/>
</dbReference>
<feature type="domain" description="SLH" evidence="3">
    <location>
        <begin position="25"/>
        <end position="92"/>
    </location>
</feature>
<dbReference type="RefSeq" id="WP_390303865.1">
    <property type="nucleotide sequence ID" value="NZ_JBHRRZ010000009.1"/>
</dbReference>
<dbReference type="InterPro" id="IPR001119">
    <property type="entry name" value="SLH_dom"/>
</dbReference>
<reference evidence="5" key="1">
    <citation type="journal article" date="2019" name="Int. J. Syst. Evol. Microbiol.">
        <title>The Global Catalogue of Microorganisms (GCM) 10K type strain sequencing project: providing services to taxonomists for standard genome sequencing and annotation.</title>
        <authorList>
            <consortium name="The Broad Institute Genomics Platform"/>
            <consortium name="The Broad Institute Genome Sequencing Center for Infectious Disease"/>
            <person name="Wu L."/>
            <person name="Ma J."/>
        </authorList>
    </citation>
    <scope>NUCLEOTIDE SEQUENCE [LARGE SCALE GENOMIC DNA]</scope>
    <source>
        <strain evidence="5">KCTC 13193</strain>
    </source>
</reference>
<dbReference type="CDD" id="cd05379">
    <property type="entry name" value="CAP_bacterial"/>
    <property type="match status" value="1"/>
</dbReference>
<feature type="chain" id="PRO_5045494927" evidence="2">
    <location>
        <begin position="24"/>
        <end position="352"/>
    </location>
</feature>
<evidence type="ECO:0000256" key="2">
    <source>
        <dbReference type="SAM" id="SignalP"/>
    </source>
</evidence>
<name>A0ABV7A425_9BACI</name>
<evidence type="ECO:0000259" key="3">
    <source>
        <dbReference type="PROSITE" id="PS51272"/>
    </source>
</evidence>
<dbReference type="Gene3D" id="3.40.33.10">
    <property type="entry name" value="CAP"/>
    <property type="match status" value="1"/>
</dbReference>
<sequence length="352" mass="39001">MRILMIAFIALFTFLTSASPMLANVTATFVDVGEDNSHHEGIEELAEIGIIQGYPLPDGKFEFKPYAKISRTHVAVMLSEALNLPPPDNLEKSLQNFQDIDTYHPYAEQIGSTYEANIFQGNNGIFNEGPITREQMATVLVNAYELEDNGSQAPIYLGNVSPSHQYNVAILAQYGITNQLDNFRPGEYLTRGQFATFLYKTINTERAAEPQPPYPGLPTPPDGDMAMMMEITDLVNEKRTEEGLAPLTPDTDMDNLALIKAKDMADNDYFDHVSPTLGTPFDLLTAGGIEYTSAGENIAAGRTIAEEVMERWMNSPGHRQNIMNPAYTHIGVGVYHGGNYGSYQVQLFTKQR</sequence>
<gene>
    <name evidence="4" type="ORF">ACFODW_04945</name>
</gene>
<dbReference type="InterPro" id="IPR014044">
    <property type="entry name" value="CAP_dom"/>
</dbReference>
<keyword evidence="1 2" id="KW-0732">Signal</keyword>
<dbReference type="EMBL" id="JBHRRZ010000009">
    <property type="protein sequence ID" value="MFC2947698.1"/>
    <property type="molecule type" value="Genomic_DNA"/>
</dbReference>
<dbReference type="PANTHER" id="PTHR31157">
    <property type="entry name" value="SCP DOMAIN-CONTAINING PROTEIN"/>
    <property type="match status" value="1"/>
</dbReference>
<feature type="domain" description="SLH" evidence="3">
    <location>
        <begin position="93"/>
        <end position="154"/>
    </location>
</feature>
<protein>
    <submittedName>
        <fullName evidence="4">CAP domain-containing protein</fullName>
    </submittedName>
</protein>
<dbReference type="SUPFAM" id="SSF55797">
    <property type="entry name" value="PR-1-like"/>
    <property type="match status" value="1"/>
</dbReference>
<evidence type="ECO:0000256" key="1">
    <source>
        <dbReference type="ARBA" id="ARBA00022729"/>
    </source>
</evidence>
<organism evidence="4 5">
    <name type="scientific">Virgibacillus sediminis</name>
    <dbReference type="NCBI Taxonomy" id="202260"/>
    <lineage>
        <taxon>Bacteria</taxon>
        <taxon>Bacillati</taxon>
        <taxon>Bacillota</taxon>
        <taxon>Bacilli</taxon>
        <taxon>Bacillales</taxon>
        <taxon>Bacillaceae</taxon>
        <taxon>Virgibacillus</taxon>
    </lineage>
</organism>
<dbReference type="Pfam" id="PF00395">
    <property type="entry name" value="SLH"/>
    <property type="match status" value="2"/>
</dbReference>
<dbReference type="PANTHER" id="PTHR31157:SF1">
    <property type="entry name" value="SCP DOMAIN-CONTAINING PROTEIN"/>
    <property type="match status" value="1"/>
</dbReference>
<keyword evidence="5" id="KW-1185">Reference proteome</keyword>
<dbReference type="InterPro" id="IPR035940">
    <property type="entry name" value="CAP_sf"/>
</dbReference>
<dbReference type="Pfam" id="PF00188">
    <property type="entry name" value="CAP"/>
    <property type="match status" value="1"/>
</dbReference>
<comment type="caution">
    <text evidence="4">The sequence shown here is derived from an EMBL/GenBank/DDBJ whole genome shotgun (WGS) entry which is preliminary data.</text>
</comment>
<accession>A0ABV7A425</accession>
<evidence type="ECO:0000313" key="4">
    <source>
        <dbReference type="EMBL" id="MFC2947698.1"/>
    </source>
</evidence>
<feature type="signal peptide" evidence="2">
    <location>
        <begin position="1"/>
        <end position="23"/>
    </location>
</feature>